<dbReference type="Pfam" id="PF18884">
    <property type="entry name" value="TSP3_bac"/>
    <property type="match status" value="1"/>
</dbReference>
<evidence type="ECO:0000256" key="6">
    <source>
        <dbReference type="SAM" id="Phobius"/>
    </source>
</evidence>
<comment type="caution">
    <text evidence="7">The sequence shown here is derived from an EMBL/GenBank/DDBJ whole genome shotgun (WGS) entry which is preliminary data.</text>
</comment>
<evidence type="ECO:0000256" key="2">
    <source>
        <dbReference type="ARBA" id="ARBA00022525"/>
    </source>
</evidence>
<comment type="subcellular location">
    <subcellularLocation>
        <location evidence="1">Secreted</location>
    </subcellularLocation>
</comment>
<keyword evidence="6" id="KW-1133">Transmembrane helix</keyword>
<gene>
    <name evidence="7" type="ORF">COX77_03355</name>
</gene>
<feature type="compositionally biased region" description="Acidic residues" evidence="5">
    <location>
        <begin position="170"/>
        <end position="180"/>
    </location>
</feature>
<dbReference type="Proteomes" id="UP000230405">
    <property type="component" value="Unassembled WGS sequence"/>
</dbReference>
<dbReference type="SUPFAM" id="SSF103647">
    <property type="entry name" value="TSP type-3 repeat"/>
    <property type="match status" value="1"/>
</dbReference>
<accession>A0A2M7VE99</accession>
<dbReference type="InterPro" id="IPR059100">
    <property type="entry name" value="TSP3_bac"/>
</dbReference>
<evidence type="ECO:0000256" key="1">
    <source>
        <dbReference type="ARBA" id="ARBA00004613"/>
    </source>
</evidence>
<dbReference type="GO" id="GO:0005509">
    <property type="term" value="F:calcium ion binding"/>
    <property type="evidence" value="ECO:0007669"/>
    <property type="project" value="InterPro"/>
</dbReference>
<evidence type="ECO:0000256" key="4">
    <source>
        <dbReference type="ARBA" id="ARBA00022837"/>
    </source>
</evidence>
<evidence type="ECO:0000256" key="5">
    <source>
        <dbReference type="SAM" id="MobiDB-lite"/>
    </source>
</evidence>
<keyword evidence="6" id="KW-0472">Membrane</keyword>
<sequence length="322" mass="36518">MLIRYLVSIAMVILLWPTSTLALAYDLSINNTDISFSTDNLLVGQAIRLYVRIRNIGAEDMKGYITFFQGNQVIGDSQQIAIRGGNYGDAWVDFRVPDSSFNILARIQGTQPVDQNSANDQALTTMFSVDIDTDGDKIGDNADPDDDNDGLTDEQEIKLGTDSKKRDSDGDGVNDGDDYYPLDATRSQKQEPIKKVEKNDASLANVTTNNNEILKIKTAENDTNDNQVVEVKNYDKDFPIDDSSIQLTDRDLSNNPLTIATIIRSWYFWSLLAIIILIIFLLYYYRKLDWQLNRIIPRLVKDQSEETIVQDQKIIDLRNIRK</sequence>
<evidence type="ECO:0000313" key="8">
    <source>
        <dbReference type="Proteomes" id="UP000230405"/>
    </source>
</evidence>
<keyword evidence="4" id="KW-0106">Calcium</keyword>
<keyword evidence="3" id="KW-0732">Signal</keyword>
<feature type="transmembrane region" description="Helical" evidence="6">
    <location>
        <begin position="266"/>
        <end position="285"/>
    </location>
</feature>
<keyword evidence="6" id="KW-0812">Transmembrane</keyword>
<protein>
    <recommendedName>
        <fullName evidence="9">CARDB domain-containing protein</fullName>
    </recommendedName>
</protein>
<evidence type="ECO:0008006" key="9">
    <source>
        <dbReference type="Google" id="ProtNLM"/>
    </source>
</evidence>
<name>A0A2M7VE99_9BACT</name>
<organism evidence="7 8">
    <name type="scientific">Candidatus Komeilibacteria bacterium CG_4_10_14_0_2_um_filter_37_10</name>
    <dbReference type="NCBI Taxonomy" id="1974470"/>
    <lineage>
        <taxon>Bacteria</taxon>
        <taxon>Candidatus Komeiliibacteriota</taxon>
    </lineage>
</organism>
<evidence type="ECO:0000313" key="7">
    <source>
        <dbReference type="EMBL" id="PIZ98819.1"/>
    </source>
</evidence>
<reference evidence="8" key="1">
    <citation type="submission" date="2017-09" db="EMBL/GenBank/DDBJ databases">
        <title>Depth-based differentiation of microbial function through sediment-hosted aquifers and enrichment of novel symbionts in the deep terrestrial subsurface.</title>
        <authorList>
            <person name="Probst A.J."/>
            <person name="Ladd B."/>
            <person name="Jarett J.K."/>
            <person name="Geller-Mcgrath D.E."/>
            <person name="Sieber C.M.K."/>
            <person name="Emerson J.B."/>
            <person name="Anantharaman K."/>
            <person name="Thomas B.C."/>
            <person name="Malmstrom R."/>
            <person name="Stieglmeier M."/>
            <person name="Klingl A."/>
            <person name="Woyke T."/>
            <person name="Ryan C.M."/>
            <person name="Banfield J.F."/>
        </authorList>
    </citation>
    <scope>NUCLEOTIDE SEQUENCE [LARGE SCALE GENOMIC DNA]</scope>
</reference>
<dbReference type="AlphaFoldDB" id="A0A2M7VE99"/>
<keyword evidence="2" id="KW-0964">Secreted</keyword>
<dbReference type="EMBL" id="PFPO01000062">
    <property type="protein sequence ID" value="PIZ98819.1"/>
    <property type="molecule type" value="Genomic_DNA"/>
</dbReference>
<feature type="region of interest" description="Disordered" evidence="5">
    <location>
        <begin position="133"/>
        <end position="202"/>
    </location>
</feature>
<evidence type="ECO:0000256" key="3">
    <source>
        <dbReference type="ARBA" id="ARBA00022729"/>
    </source>
</evidence>
<feature type="compositionally biased region" description="Basic and acidic residues" evidence="5">
    <location>
        <begin position="186"/>
        <end position="200"/>
    </location>
</feature>
<feature type="compositionally biased region" description="Basic and acidic residues" evidence="5">
    <location>
        <begin position="155"/>
        <end position="169"/>
    </location>
</feature>
<dbReference type="InterPro" id="IPR028974">
    <property type="entry name" value="TSP_type-3_rpt"/>
</dbReference>
<feature type="compositionally biased region" description="Acidic residues" evidence="5">
    <location>
        <begin position="142"/>
        <end position="154"/>
    </location>
</feature>
<proteinExistence type="predicted"/>